<dbReference type="STRING" id="2903.R1DHE1"/>
<protein>
    <recommendedName>
        <fullName evidence="1">DUF1989 domain-containing protein</fullName>
    </recommendedName>
</protein>
<dbReference type="Pfam" id="PF09347">
    <property type="entry name" value="DUF1989"/>
    <property type="match status" value="1"/>
</dbReference>
<evidence type="ECO:0000313" key="3">
    <source>
        <dbReference type="Proteomes" id="UP000013827"/>
    </source>
</evidence>
<dbReference type="PANTHER" id="PTHR31527:SF0">
    <property type="entry name" value="RE64534P"/>
    <property type="match status" value="1"/>
</dbReference>
<dbReference type="KEGG" id="ehx:EMIHUDRAFT_217685"/>
<sequence length="295" mass="32500">MSSSAAVEERRRLCRETKPMVCYHVDGLPAKRGGEELYRALRTAVADGNAVLRESLTIPPRDARSWRVPAGWIWRIVCTEGPQVADMNVWNARDSRERFYSSKTRQIHATHLTTGDRLWSNMPFLRPLATITEDTIAYGFDEDGAGVHDVIGSRCDPYTNFLLSGLTANTCCHSNLTRQALRDGLGETDVHDVLNVFMCTGFTRDTHQYFSKPSPVVPGDYLELLAETDLLVSASTCPQGDVSMACGACGEPDCYPLGVEVYQPRAGWLEEAGWQPSEPSAYAGNHGLPRSAAEA</sequence>
<evidence type="ECO:0000313" key="2">
    <source>
        <dbReference type="EnsemblProtists" id="EOD08134"/>
    </source>
</evidence>
<proteinExistence type="predicted"/>
<dbReference type="InterPro" id="IPR018959">
    <property type="entry name" value="DUF1989"/>
</dbReference>
<dbReference type="eggNOG" id="ENOG502QSJ0">
    <property type="taxonomic scope" value="Eukaryota"/>
</dbReference>
<reference evidence="3" key="1">
    <citation type="journal article" date="2013" name="Nature">
        <title>Pan genome of the phytoplankton Emiliania underpins its global distribution.</title>
        <authorList>
            <person name="Read B.A."/>
            <person name="Kegel J."/>
            <person name="Klute M.J."/>
            <person name="Kuo A."/>
            <person name="Lefebvre S.C."/>
            <person name="Maumus F."/>
            <person name="Mayer C."/>
            <person name="Miller J."/>
            <person name="Monier A."/>
            <person name="Salamov A."/>
            <person name="Young J."/>
            <person name="Aguilar M."/>
            <person name="Claverie J.M."/>
            <person name="Frickenhaus S."/>
            <person name="Gonzalez K."/>
            <person name="Herman E.K."/>
            <person name="Lin Y.C."/>
            <person name="Napier J."/>
            <person name="Ogata H."/>
            <person name="Sarno A.F."/>
            <person name="Shmutz J."/>
            <person name="Schroeder D."/>
            <person name="de Vargas C."/>
            <person name="Verret F."/>
            <person name="von Dassow P."/>
            <person name="Valentin K."/>
            <person name="Van de Peer Y."/>
            <person name="Wheeler G."/>
            <person name="Dacks J.B."/>
            <person name="Delwiche C.F."/>
            <person name="Dyhrman S.T."/>
            <person name="Glockner G."/>
            <person name="John U."/>
            <person name="Richards T."/>
            <person name="Worden A.Z."/>
            <person name="Zhang X."/>
            <person name="Grigoriev I.V."/>
            <person name="Allen A.E."/>
            <person name="Bidle K."/>
            <person name="Borodovsky M."/>
            <person name="Bowler C."/>
            <person name="Brownlee C."/>
            <person name="Cock J.M."/>
            <person name="Elias M."/>
            <person name="Gladyshev V.N."/>
            <person name="Groth M."/>
            <person name="Guda C."/>
            <person name="Hadaegh A."/>
            <person name="Iglesias-Rodriguez M.D."/>
            <person name="Jenkins J."/>
            <person name="Jones B.M."/>
            <person name="Lawson T."/>
            <person name="Leese F."/>
            <person name="Lindquist E."/>
            <person name="Lobanov A."/>
            <person name="Lomsadze A."/>
            <person name="Malik S.B."/>
            <person name="Marsh M.E."/>
            <person name="Mackinder L."/>
            <person name="Mock T."/>
            <person name="Mueller-Roeber B."/>
            <person name="Pagarete A."/>
            <person name="Parker M."/>
            <person name="Probert I."/>
            <person name="Quesneville H."/>
            <person name="Raines C."/>
            <person name="Rensing S.A."/>
            <person name="Riano-Pachon D.M."/>
            <person name="Richier S."/>
            <person name="Rokitta S."/>
            <person name="Shiraiwa Y."/>
            <person name="Soanes D.M."/>
            <person name="van der Giezen M."/>
            <person name="Wahlund T.M."/>
            <person name="Williams B."/>
            <person name="Wilson W."/>
            <person name="Wolfe G."/>
            <person name="Wurch L.L."/>
        </authorList>
    </citation>
    <scope>NUCLEOTIDE SEQUENCE</scope>
</reference>
<dbReference type="PaxDb" id="2903-EOD08134"/>
<feature type="domain" description="DUF1989" evidence="1">
    <location>
        <begin position="57"/>
        <end position="231"/>
    </location>
</feature>
<accession>A0A0D3IA49</accession>
<organism evidence="2 3">
    <name type="scientific">Emiliania huxleyi (strain CCMP1516)</name>
    <dbReference type="NCBI Taxonomy" id="280463"/>
    <lineage>
        <taxon>Eukaryota</taxon>
        <taxon>Haptista</taxon>
        <taxon>Haptophyta</taxon>
        <taxon>Prymnesiophyceae</taxon>
        <taxon>Isochrysidales</taxon>
        <taxon>Noelaerhabdaceae</taxon>
        <taxon>Emiliania</taxon>
    </lineage>
</organism>
<evidence type="ECO:0000259" key="1">
    <source>
        <dbReference type="Pfam" id="PF09347"/>
    </source>
</evidence>
<dbReference type="OMA" id="FMKASPV"/>
<dbReference type="PANTHER" id="PTHR31527">
    <property type="entry name" value="RE64534P"/>
    <property type="match status" value="1"/>
</dbReference>
<dbReference type="EnsemblProtists" id="EOD08134">
    <property type="protein sequence ID" value="EOD08134"/>
    <property type="gene ID" value="EMIHUDRAFT_217685"/>
</dbReference>
<dbReference type="GeneID" id="17254313"/>
<name>A0A0D3IA49_EMIH1</name>
<dbReference type="HOGENOM" id="CLU_054069_1_0_1"/>
<dbReference type="Proteomes" id="UP000013827">
    <property type="component" value="Unassembled WGS sequence"/>
</dbReference>
<dbReference type="AlphaFoldDB" id="A0A0D3IA49"/>
<reference evidence="2" key="2">
    <citation type="submission" date="2024-10" db="UniProtKB">
        <authorList>
            <consortium name="EnsemblProtists"/>
        </authorList>
    </citation>
    <scope>IDENTIFICATION</scope>
</reference>
<dbReference type="RefSeq" id="XP_005760563.1">
    <property type="nucleotide sequence ID" value="XM_005760506.1"/>
</dbReference>
<keyword evidence="3" id="KW-1185">Reference proteome</keyword>